<reference evidence="3 4" key="1">
    <citation type="journal article" date="2019" name="Int. J. Syst. Evol. Microbiol.">
        <title>The Global Catalogue of Microorganisms (GCM) 10K type strain sequencing project: providing services to taxonomists for standard genome sequencing and annotation.</title>
        <authorList>
            <consortium name="The Broad Institute Genomics Platform"/>
            <consortium name="The Broad Institute Genome Sequencing Center for Infectious Disease"/>
            <person name="Wu L."/>
            <person name="Ma J."/>
        </authorList>
    </citation>
    <scope>NUCLEOTIDE SEQUENCE [LARGE SCALE GENOMIC DNA]</scope>
    <source>
        <strain evidence="3 4">JCM 15933</strain>
    </source>
</reference>
<name>A0ABN2AAS6_9ACTN</name>
<keyword evidence="4" id="KW-1185">Reference proteome</keyword>
<protein>
    <recommendedName>
        <fullName evidence="5">Secreted protein</fullName>
    </recommendedName>
</protein>
<evidence type="ECO:0008006" key="5">
    <source>
        <dbReference type="Google" id="ProtNLM"/>
    </source>
</evidence>
<sequence>MKAAWTAVAVAAAVTLVAGPAHADTPSHFARTSDTNSLNKAQPGGCDSPDEYPLAVSAEVKDGGAQVGRTNLILSPFGEVTVVATEDDTGFSGGWQVTTSSACHLPPVDWEVVASSSAQRSATATCRPGMKVYTAGGGVSGGLGNVMLERLRIAPDLGSVTVAGSEDDDGFAGPWAVTAQAICGTPHAGQTRRSATTAVDSAATKTVVASCQGAGRVHGVGGEITGGGGQVRIVAVKEDDKVSGVRITATEDEDGYAGVWSATAYAVCAP</sequence>
<feature type="compositionally biased region" description="Polar residues" evidence="1">
    <location>
        <begin position="30"/>
        <end position="40"/>
    </location>
</feature>
<organism evidence="3 4">
    <name type="scientific">Dactylosporangium maewongense</name>
    <dbReference type="NCBI Taxonomy" id="634393"/>
    <lineage>
        <taxon>Bacteria</taxon>
        <taxon>Bacillati</taxon>
        <taxon>Actinomycetota</taxon>
        <taxon>Actinomycetes</taxon>
        <taxon>Micromonosporales</taxon>
        <taxon>Micromonosporaceae</taxon>
        <taxon>Dactylosporangium</taxon>
    </lineage>
</organism>
<feature type="signal peptide" evidence="2">
    <location>
        <begin position="1"/>
        <end position="23"/>
    </location>
</feature>
<dbReference type="EMBL" id="BAAAQD010000005">
    <property type="protein sequence ID" value="GAA1513442.1"/>
    <property type="molecule type" value="Genomic_DNA"/>
</dbReference>
<evidence type="ECO:0000256" key="1">
    <source>
        <dbReference type="SAM" id="MobiDB-lite"/>
    </source>
</evidence>
<feature type="chain" id="PRO_5046104772" description="Secreted protein" evidence="2">
    <location>
        <begin position="24"/>
        <end position="270"/>
    </location>
</feature>
<proteinExistence type="predicted"/>
<accession>A0ABN2AAS6</accession>
<feature type="region of interest" description="Disordered" evidence="1">
    <location>
        <begin position="27"/>
        <end position="49"/>
    </location>
</feature>
<keyword evidence="2" id="KW-0732">Signal</keyword>
<comment type="caution">
    <text evidence="3">The sequence shown here is derived from an EMBL/GenBank/DDBJ whole genome shotgun (WGS) entry which is preliminary data.</text>
</comment>
<dbReference type="Proteomes" id="UP001501470">
    <property type="component" value="Unassembled WGS sequence"/>
</dbReference>
<evidence type="ECO:0000256" key="2">
    <source>
        <dbReference type="SAM" id="SignalP"/>
    </source>
</evidence>
<evidence type="ECO:0000313" key="4">
    <source>
        <dbReference type="Proteomes" id="UP001501470"/>
    </source>
</evidence>
<evidence type="ECO:0000313" key="3">
    <source>
        <dbReference type="EMBL" id="GAA1513442.1"/>
    </source>
</evidence>
<gene>
    <name evidence="3" type="ORF">GCM10009827_030020</name>
</gene>